<dbReference type="Proteomes" id="UP000034883">
    <property type="component" value="Chromosome"/>
</dbReference>
<evidence type="ECO:0000256" key="6">
    <source>
        <dbReference type="SAM" id="Phobius"/>
    </source>
</evidence>
<dbReference type="Pfam" id="PF08308">
    <property type="entry name" value="PEGA"/>
    <property type="match status" value="1"/>
</dbReference>
<feature type="compositionally biased region" description="Acidic residues" evidence="5">
    <location>
        <begin position="538"/>
        <end position="548"/>
    </location>
</feature>
<evidence type="ECO:0000256" key="5">
    <source>
        <dbReference type="SAM" id="MobiDB-lite"/>
    </source>
</evidence>
<keyword evidence="1" id="KW-0808">Transferase</keyword>
<evidence type="ECO:0000256" key="2">
    <source>
        <dbReference type="ARBA" id="ARBA00022741"/>
    </source>
</evidence>
<dbReference type="PANTHER" id="PTHR43289">
    <property type="entry name" value="MITOGEN-ACTIVATED PROTEIN KINASE KINASE KINASE 20-RELATED"/>
    <property type="match status" value="1"/>
</dbReference>
<accession>A0A0F6WAE8</accession>
<keyword evidence="2" id="KW-0547">Nucleotide-binding</keyword>
<evidence type="ECO:0000256" key="1">
    <source>
        <dbReference type="ARBA" id="ARBA00022679"/>
    </source>
</evidence>
<dbReference type="InterPro" id="IPR013229">
    <property type="entry name" value="PEGA"/>
</dbReference>
<reference evidence="8 9" key="1">
    <citation type="submission" date="2015-03" db="EMBL/GenBank/DDBJ databases">
        <title>Genome assembly of Sandaracinus amylolyticus DSM 53668.</title>
        <authorList>
            <person name="Sharma G."/>
            <person name="Subramanian S."/>
        </authorList>
    </citation>
    <scope>NUCLEOTIDE SEQUENCE [LARGE SCALE GENOMIC DNA]</scope>
    <source>
        <strain evidence="8 9">DSM 53668</strain>
    </source>
</reference>
<dbReference type="SUPFAM" id="SSF56112">
    <property type="entry name" value="Protein kinase-like (PK-like)"/>
    <property type="match status" value="1"/>
</dbReference>
<keyword evidence="8" id="KW-0723">Serine/threonine-protein kinase</keyword>
<dbReference type="Gene3D" id="3.30.200.20">
    <property type="entry name" value="Phosphorylase Kinase, domain 1"/>
    <property type="match status" value="1"/>
</dbReference>
<keyword evidence="4" id="KW-0067">ATP-binding</keyword>
<feature type="transmembrane region" description="Helical" evidence="6">
    <location>
        <begin position="413"/>
        <end position="437"/>
    </location>
</feature>
<evidence type="ECO:0000259" key="7">
    <source>
        <dbReference type="PROSITE" id="PS50011"/>
    </source>
</evidence>
<protein>
    <submittedName>
        <fullName evidence="8">Serine/threonine protein kinase</fullName>
    </submittedName>
</protein>
<feature type="region of interest" description="Disordered" evidence="5">
    <location>
        <begin position="537"/>
        <end position="575"/>
    </location>
</feature>
<dbReference type="InterPro" id="IPR011009">
    <property type="entry name" value="Kinase-like_dom_sf"/>
</dbReference>
<keyword evidence="9" id="KW-1185">Reference proteome</keyword>
<evidence type="ECO:0000256" key="3">
    <source>
        <dbReference type="ARBA" id="ARBA00022777"/>
    </source>
</evidence>
<dbReference type="InterPro" id="IPR000719">
    <property type="entry name" value="Prot_kinase_dom"/>
</dbReference>
<dbReference type="PROSITE" id="PS00109">
    <property type="entry name" value="PROTEIN_KINASE_TYR"/>
    <property type="match status" value="1"/>
</dbReference>
<name>A0A0F6WAE8_9BACT</name>
<keyword evidence="6" id="KW-0472">Membrane</keyword>
<gene>
    <name evidence="8" type="ORF">DB32_008680</name>
</gene>
<evidence type="ECO:0000313" key="9">
    <source>
        <dbReference type="Proteomes" id="UP000034883"/>
    </source>
</evidence>
<dbReference type="GO" id="GO:0005524">
    <property type="term" value="F:ATP binding"/>
    <property type="evidence" value="ECO:0007669"/>
    <property type="project" value="UniProtKB-KW"/>
</dbReference>
<dbReference type="AlphaFoldDB" id="A0A0F6WAE8"/>
<feature type="domain" description="Protein kinase" evidence="7">
    <location>
        <begin position="46"/>
        <end position="327"/>
    </location>
</feature>
<dbReference type="KEGG" id="samy:DB32_008680"/>
<evidence type="ECO:0000256" key="4">
    <source>
        <dbReference type="ARBA" id="ARBA00022840"/>
    </source>
</evidence>
<sequence>MTQEISLANAQALPSQQVSLDDIEPVTHSGRASLSRAPSLARFGRYDLLGRIAFGGMAEIFLAREVSETGRAGRHVVLKRVLPHVAEDEHFVEMFVDEARLAMHLNHPNICHVYAFGEESGSFYIAMEWVDGMPLSKLVRRARERGGVPIPIALRIVAMVAEALDYAHRASDSQGEPLGIVHRDVSPQNVMVSYDGPVKLLDFGIAKAASHSTRTEAGVVKGKFAYMSPQQCLGEPIDARADVFALGLCLYEILTGRNPFKRQTEFDTMRAIVYEDAPPLADAITSREPRIEIQRELEALIARAIAKKPEERFQSAGEMQMAIEQVLARSGTVVLAAKVGELMHDLFANEIKAGPQLDRRLSMPPPRATVPSGENEAMSSLPPGPNATQRIEVATPHDDERPSSIVPPRRRMLGALMIAAGLALFAVTGGVGAWVAYTMGAQGAHSEVVIPSVGAGPSAPAAPTTGAIYVDSTPSGAHIELEDRGDVGTTPMEIGLLSPGRYLVRLRADGHDDWERAIDLRAGDRAQLVAVLSANAPDLEEEEEEAAEPEPVARAVRPSRREREPAAPPGRVSINSRPWSKVYVGGRLLGTTPIGDVEVQSGSVRLRFVDRDGEEHVRSITVPPGGHAREFFDLRAQAE</sequence>
<dbReference type="InterPro" id="IPR008266">
    <property type="entry name" value="Tyr_kinase_AS"/>
</dbReference>
<keyword evidence="6" id="KW-1133">Transmembrane helix</keyword>
<organism evidence="8 9">
    <name type="scientific">Sandaracinus amylolyticus</name>
    <dbReference type="NCBI Taxonomy" id="927083"/>
    <lineage>
        <taxon>Bacteria</taxon>
        <taxon>Pseudomonadati</taxon>
        <taxon>Myxococcota</taxon>
        <taxon>Polyangia</taxon>
        <taxon>Polyangiales</taxon>
        <taxon>Sandaracinaceae</taxon>
        <taxon>Sandaracinus</taxon>
    </lineage>
</organism>
<keyword evidence="3 8" id="KW-0418">Kinase</keyword>
<dbReference type="STRING" id="927083.DB32_008680"/>
<feature type="region of interest" description="Disordered" evidence="5">
    <location>
        <begin position="357"/>
        <end position="387"/>
    </location>
</feature>
<dbReference type="Gene3D" id="1.10.510.10">
    <property type="entry name" value="Transferase(Phosphotransferase) domain 1"/>
    <property type="match status" value="1"/>
</dbReference>
<dbReference type="PANTHER" id="PTHR43289:SF6">
    <property type="entry name" value="SERINE_THREONINE-PROTEIN KINASE NEKL-3"/>
    <property type="match status" value="1"/>
</dbReference>
<dbReference type="PROSITE" id="PS50011">
    <property type="entry name" value="PROTEIN_KINASE_DOM"/>
    <property type="match status" value="1"/>
</dbReference>
<evidence type="ECO:0000313" key="8">
    <source>
        <dbReference type="EMBL" id="AKF11531.1"/>
    </source>
</evidence>
<dbReference type="EMBL" id="CP011125">
    <property type="protein sequence ID" value="AKF11531.1"/>
    <property type="molecule type" value="Genomic_DNA"/>
</dbReference>
<dbReference type="RefSeq" id="WP_053238386.1">
    <property type="nucleotide sequence ID" value="NZ_CP011125.1"/>
</dbReference>
<dbReference type="CDD" id="cd14014">
    <property type="entry name" value="STKc_PknB_like"/>
    <property type="match status" value="1"/>
</dbReference>
<proteinExistence type="predicted"/>
<dbReference type="GO" id="GO:0004674">
    <property type="term" value="F:protein serine/threonine kinase activity"/>
    <property type="evidence" value="ECO:0007669"/>
    <property type="project" value="UniProtKB-KW"/>
</dbReference>
<keyword evidence="6" id="KW-0812">Transmembrane</keyword>
<dbReference type="Pfam" id="PF00069">
    <property type="entry name" value="Pkinase"/>
    <property type="match status" value="1"/>
</dbReference>